<keyword evidence="8" id="KW-0547">Nucleotide-binding</keyword>
<dbReference type="PROSITE" id="PS50088">
    <property type="entry name" value="ANK_REPEAT"/>
    <property type="match status" value="5"/>
</dbReference>
<keyword evidence="9" id="KW-1185">Reference proteome</keyword>
<gene>
    <name evidence="6" type="ORF">C1SCF055_LOCUS29898</name>
</gene>
<keyword evidence="2 3" id="KW-0040">ANK repeat</keyword>
<keyword evidence="1" id="KW-0677">Repeat</keyword>
<evidence type="ECO:0000259" key="5">
    <source>
        <dbReference type="Pfam" id="PF04851"/>
    </source>
</evidence>
<reference evidence="7" key="2">
    <citation type="submission" date="2024-04" db="EMBL/GenBank/DDBJ databases">
        <authorList>
            <person name="Chen Y."/>
            <person name="Shah S."/>
            <person name="Dougan E. K."/>
            <person name="Thang M."/>
            <person name="Chan C."/>
        </authorList>
    </citation>
    <scope>NUCLEOTIDE SEQUENCE [LARGE SCALE GENOMIC DNA]</scope>
</reference>
<accession>A0A9P1D8R6</accession>
<dbReference type="SMART" id="SM00248">
    <property type="entry name" value="ANK"/>
    <property type="match status" value="6"/>
</dbReference>
<feature type="signal peptide" evidence="4">
    <location>
        <begin position="1"/>
        <end position="15"/>
    </location>
</feature>
<dbReference type="PANTHER" id="PTHR24171">
    <property type="entry name" value="ANKYRIN REPEAT DOMAIN-CONTAINING PROTEIN 39-RELATED"/>
    <property type="match status" value="1"/>
</dbReference>
<feature type="repeat" description="ANK" evidence="3">
    <location>
        <begin position="31"/>
        <end position="63"/>
    </location>
</feature>
<evidence type="ECO:0000256" key="2">
    <source>
        <dbReference type="ARBA" id="ARBA00023043"/>
    </source>
</evidence>
<dbReference type="AlphaFoldDB" id="A0A9P1D8R6"/>
<dbReference type="InterPro" id="IPR036770">
    <property type="entry name" value="Ankyrin_rpt-contain_sf"/>
</dbReference>
<keyword evidence="8" id="KW-0378">Hydrolase</keyword>
<dbReference type="GO" id="GO:0005524">
    <property type="term" value="F:ATP binding"/>
    <property type="evidence" value="ECO:0007669"/>
    <property type="project" value="UniProtKB-KW"/>
</dbReference>
<dbReference type="InterPro" id="IPR027417">
    <property type="entry name" value="P-loop_NTPase"/>
</dbReference>
<dbReference type="Proteomes" id="UP001152797">
    <property type="component" value="Unassembled WGS sequence"/>
</dbReference>
<feature type="chain" id="PRO_5043271171" evidence="4">
    <location>
        <begin position="16"/>
        <end position="1148"/>
    </location>
</feature>
<evidence type="ECO:0000313" key="8">
    <source>
        <dbReference type="EMBL" id="CAL4791393.1"/>
    </source>
</evidence>
<evidence type="ECO:0000313" key="9">
    <source>
        <dbReference type="Proteomes" id="UP001152797"/>
    </source>
</evidence>
<name>A0A9P1D8R6_9DINO</name>
<dbReference type="PROSITE" id="PS50297">
    <property type="entry name" value="ANK_REP_REGION"/>
    <property type="match status" value="5"/>
</dbReference>
<dbReference type="GO" id="GO:0016787">
    <property type="term" value="F:hydrolase activity"/>
    <property type="evidence" value="ECO:0007669"/>
    <property type="project" value="InterPro"/>
</dbReference>
<dbReference type="OrthoDB" id="421649at2759"/>
<dbReference type="EMBL" id="CAMXCT030003359">
    <property type="protein sequence ID" value="CAL4791393.1"/>
    <property type="molecule type" value="Genomic_DNA"/>
</dbReference>
<evidence type="ECO:0000256" key="4">
    <source>
        <dbReference type="SAM" id="SignalP"/>
    </source>
</evidence>
<dbReference type="GO" id="GO:0004386">
    <property type="term" value="F:helicase activity"/>
    <property type="evidence" value="ECO:0007669"/>
    <property type="project" value="UniProtKB-KW"/>
</dbReference>
<dbReference type="SUPFAM" id="SSF48403">
    <property type="entry name" value="Ankyrin repeat"/>
    <property type="match status" value="2"/>
</dbReference>
<protein>
    <submittedName>
        <fullName evidence="8">Helicase ATP-binding domain-containing protein</fullName>
    </submittedName>
</protein>
<feature type="repeat" description="ANK" evidence="3">
    <location>
        <begin position="1124"/>
        <end position="1148"/>
    </location>
</feature>
<keyword evidence="8" id="KW-0067">ATP-binding</keyword>
<dbReference type="Pfam" id="PF12796">
    <property type="entry name" value="Ank_2"/>
    <property type="match status" value="2"/>
</dbReference>
<sequence>MFSIFLGVLPCSCQGQDATAEDNAVEKKNRLGRTELHNAVCKGDEKRVQQLLQNRASVDAKDESGRTPLHLAASEVSGPTKIIKLLLEARAMTEAKDLGGLTPLNLACDSKCEEAVAVLRSEGSPKVSEGLTEDHIGTEAPLDVLHFLPKHMPAVASDANEITFEGIIKPSAEQCWTSFPGKFKAGWDALVNVPAFGDSVACVFLCDSQSGLGEHKKDPKGDGKKCYCYRIYGERADAEYKKFGYLIYVQKKYSECSDLERSKLEQKANAMDAELVFEDDDSSTRDTKEKRAKEKFAQKKTAAFGCSWYDLWFQRVREAVQRGQRLKVVFFPGEVMKGKVDMDALATADLWDGVGLGTSQKCEVATLEAMRKETGDPKWDYDPVDVTDFLISQFKEGDLVEALDADSRRWRKGRISGMTKDDRHTVRHTWNIICDWSQTEFQSEHLRPLVQHTTGFETTLQGFQDKKMLRSLEEFFNVQVKQVQRSWSNGRHSIAVDVNISNLRQAHSLRDKVLSGDLDLKVNDILSIDWQVGIDKSAFLTFYERSLLSLTDLTKHQNEVLQELRDAGTHEQGVIHLSAAAGAGKTFIAVKWVLDHLRMSSGKVLYIAPNKPLHMQTGTHHQDTSQVRVPVINGNQILFESATVELEPCQVKILDEAHCIFCADTDSLIQDRLKSYSARSTVLLSDLSQGSSTTFSVDRHYPNRHAVKLIEVVRSTQRIVAGALNFRLGESRNENVDSLGTHGPPIKTFLFEVQAEQDKMEEYAKHTIAAINYVIYHFPSINLNNRIALLVKDNDVLGSLSGKLRRHLQHKFAKRYCLVSYETSLNLLPSHLSIGASAQGVQQEQQIILDTVKNAKGLENLIVISIGLDAPIQGGYEDGATRSLLYQGITRAQLASMIVNEFMPDGWLAFLGCLRLSKDTFDKKAAFAETDKGAAAAMLKVKDSRREVAEAAKTLEEEPAANISVEPEIATQEPAVVKVLPTSVWDTDDNTIKAKITTLKFDPRFTQEDSEDPEQVEADEAAAAKYDHIAHAAAAGDLPAVRGHLRRDGGSLDRLPGGWSALHWAANNDHPAVVAFLMAKGAAVDVLDGLDRATPLHIAAVNGHVECAQQLLAAKASVDIKDSDGRTPLDVARQNGNTEVVNLLMGAA</sequence>
<evidence type="ECO:0000313" key="6">
    <source>
        <dbReference type="EMBL" id="CAI4004081.1"/>
    </source>
</evidence>
<feature type="repeat" description="ANK" evidence="3">
    <location>
        <begin position="1091"/>
        <end position="1123"/>
    </location>
</feature>
<dbReference type="Gene3D" id="1.25.40.20">
    <property type="entry name" value="Ankyrin repeat-containing domain"/>
    <property type="match status" value="3"/>
</dbReference>
<dbReference type="EMBL" id="CAMXCT020003359">
    <property type="protein sequence ID" value="CAL1157456.1"/>
    <property type="molecule type" value="Genomic_DNA"/>
</dbReference>
<dbReference type="GO" id="GO:0003677">
    <property type="term" value="F:DNA binding"/>
    <property type="evidence" value="ECO:0007669"/>
    <property type="project" value="InterPro"/>
</dbReference>
<feature type="repeat" description="ANK" evidence="3">
    <location>
        <begin position="1057"/>
        <end position="1089"/>
    </location>
</feature>
<evidence type="ECO:0000256" key="1">
    <source>
        <dbReference type="ARBA" id="ARBA00022737"/>
    </source>
</evidence>
<dbReference type="CDD" id="cd04508">
    <property type="entry name" value="Tudor_SF"/>
    <property type="match status" value="1"/>
</dbReference>
<keyword evidence="4" id="KW-0732">Signal</keyword>
<dbReference type="EMBL" id="CAMXCT010003359">
    <property type="protein sequence ID" value="CAI4004081.1"/>
    <property type="molecule type" value="Genomic_DNA"/>
</dbReference>
<evidence type="ECO:0000313" key="7">
    <source>
        <dbReference type="EMBL" id="CAL1157456.1"/>
    </source>
</evidence>
<dbReference type="InterPro" id="IPR002110">
    <property type="entry name" value="Ankyrin_rpt"/>
</dbReference>
<proteinExistence type="predicted"/>
<feature type="domain" description="Helicase/UvrB N-terminal" evidence="5">
    <location>
        <begin position="552"/>
        <end position="622"/>
    </location>
</feature>
<comment type="caution">
    <text evidence="6">The sequence shown here is derived from an EMBL/GenBank/DDBJ whole genome shotgun (WGS) entry which is preliminary data.</text>
</comment>
<feature type="repeat" description="ANK" evidence="3">
    <location>
        <begin position="64"/>
        <end position="98"/>
    </location>
</feature>
<dbReference type="SUPFAM" id="SSF52540">
    <property type="entry name" value="P-loop containing nucleoside triphosphate hydrolases"/>
    <property type="match status" value="1"/>
</dbReference>
<dbReference type="InterPro" id="IPR006935">
    <property type="entry name" value="Helicase/UvrB_N"/>
</dbReference>
<dbReference type="Pfam" id="PF04851">
    <property type="entry name" value="ResIII"/>
    <property type="match status" value="1"/>
</dbReference>
<evidence type="ECO:0000256" key="3">
    <source>
        <dbReference type="PROSITE-ProRule" id="PRU00023"/>
    </source>
</evidence>
<organism evidence="6">
    <name type="scientific">Cladocopium goreaui</name>
    <dbReference type="NCBI Taxonomy" id="2562237"/>
    <lineage>
        <taxon>Eukaryota</taxon>
        <taxon>Sar</taxon>
        <taxon>Alveolata</taxon>
        <taxon>Dinophyceae</taxon>
        <taxon>Suessiales</taxon>
        <taxon>Symbiodiniaceae</taxon>
        <taxon>Cladocopium</taxon>
    </lineage>
</organism>
<reference evidence="6" key="1">
    <citation type="submission" date="2022-10" db="EMBL/GenBank/DDBJ databases">
        <authorList>
            <person name="Chen Y."/>
            <person name="Dougan E. K."/>
            <person name="Chan C."/>
            <person name="Rhodes N."/>
            <person name="Thang M."/>
        </authorList>
    </citation>
    <scope>NUCLEOTIDE SEQUENCE</scope>
</reference>
<dbReference type="Gene3D" id="3.40.50.300">
    <property type="entry name" value="P-loop containing nucleotide triphosphate hydrolases"/>
    <property type="match status" value="2"/>
</dbReference>
<keyword evidence="8" id="KW-0347">Helicase</keyword>